<dbReference type="PANTHER" id="PTHR37049:SF4">
    <property type="entry name" value="RHODANESE DOMAIN-CONTAINING PROTEIN"/>
    <property type="match status" value="1"/>
</dbReference>
<dbReference type="OrthoDB" id="27214at2759"/>
<name>R0KCS7_EXST2</name>
<dbReference type="HOGENOM" id="CLU_014251_1_1_1"/>
<dbReference type="Proteomes" id="UP000016935">
    <property type="component" value="Unassembled WGS sequence"/>
</dbReference>
<dbReference type="EMBL" id="KB908592">
    <property type="protein sequence ID" value="EOA87149.1"/>
    <property type="molecule type" value="Genomic_DNA"/>
</dbReference>
<feature type="region of interest" description="Disordered" evidence="1">
    <location>
        <begin position="328"/>
        <end position="353"/>
    </location>
</feature>
<evidence type="ECO:0000256" key="1">
    <source>
        <dbReference type="SAM" id="MobiDB-lite"/>
    </source>
</evidence>
<accession>R0KCS7</accession>
<feature type="compositionally biased region" description="Low complexity" evidence="1">
    <location>
        <begin position="328"/>
        <end position="348"/>
    </location>
</feature>
<feature type="domain" description="CPAF-like PDZ" evidence="4">
    <location>
        <begin position="180"/>
        <end position="304"/>
    </location>
</feature>
<dbReference type="InterPro" id="IPR029045">
    <property type="entry name" value="ClpP/crotonase-like_dom_sf"/>
</dbReference>
<evidence type="ECO:0000259" key="4">
    <source>
        <dbReference type="Pfam" id="PF23658"/>
    </source>
</evidence>
<dbReference type="PANTHER" id="PTHR37049">
    <property type="entry name" value="PEPTIDASE S41 FAMILY PROTEIN"/>
    <property type="match status" value="1"/>
</dbReference>
<feature type="chain" id="PRO_5004344325" description="Tail specific protease domain-containing protein" evidence="2">
    <location>
        <begin position="22"/>
        <end position="726"/>
    </location>
</feature>
<dbReference type="RefSeq" id="XP_008025066.1">
    <property type="nucleotide sequence ID" value="XM_008026875.1"/>
</dbReference>
<dbReference type="SUPFAM" id="SSF52096">
    <property type="entry name" value="ClpP/crotonase"/>
    <property type="match status" value="1"/>
</dbReference>
<evidence type="ECO:0008006" key="7">
    <source>
        <dbReference type="Google" id="ProtNLM"/>
    </source>
</evidence>
<dbReference type="GO" id="GO:0008236">
    <property type="term" value="F:serine-type peptidase activity"/>
    <property type="evidence" value="ECO:0007669"/>
    <property type="project" value="InterPro"/>
</dbReference>
<dbReference type="InterPro" id="IPR005151">
    <property type="entry name" value="Tail-specific_protease"/>
</dbReference>
<dbReference type="eggNOG" id="ENOG502S18W">
    <property type="taxonomic scope" value="Eukaryota"/>
</dbReference>
<dbReference type="GO" id="GO:0006508">
    <property type="term" value="P:proteolysis"/>
    <property type="evidence" value="ECO:0007669"/>
    <property type="project" value="InterPro"/>
</dbReference>
<dbReference type="InterPro" id="IPR056186">
    <property type="entry name" value="PDZ_CPAF-rel"/>
</dbReference>
<dbReference type="GeneID" id="19403549"/>
<feature type="signal peptide" evidence="2">
    <location>
        <begin position="1"/>
        <end position="21"/>
    </location>
</feature>
<dbReference type="Gene3D" id="3.90.226.10">
    <property type="entry name" value="2-enoyl-CoA Hydratase, Chain A, domain 1"/>
    <property type="match status" value="1"/>
</dbReference>
<evidence type="ECO:0000259" key="3">
    <source>
        <dbReference type="Pfam" id="PF03572"/>
    </source>
</evidence>
<feature type="domain" description="Tail specific protease" evidence="3">
    <location>
        <begin position="373"/>
        <end position="581"/>
    </location>
</feature>
<evidence type="ECO:0000256" key="2">
    <source>
        <dbReference type="SAM" id="SignalP"/>
    </source>
</evidence>
<dbReference type="Pfam" id="PF03572">
    <property type="entry name" value="Peptidase_S41"/>
    <property type="match status" value="1"/>
</dbReference>
<keyword evidence="6" id="KW-1185">Reference proteome</keyword>
<evidence type="ECO:0000313" key="5">
    <source>
        <dbReference type="EMBL" id="EOA87149.1"/>
    </source>
</evidence>
<protein>
    <recommendedName>
        <fullName evidence="7">Tail specific protease domain-containing protein</fullName>
    </recommendedName>
</protein>
<sequence length="726" mass="81014">MMIHFLFKIVAYSLVASLVLSADVRSASPDHTRLYLRHSTSNACAQVANLSAIYNADPANQGLDPMIPAKLAYDCLTSVPFNQSAAIALVNNIKPILEFQSTTAMLKNPPRSWAMNVRPGYDLFGEFEKVVRKVTSGAYKNEHQLIGQFGMELFQVIQFAHDPGLQYLPDSIGTAFLFMRGTPSLVSVSANGHDLPNVYSFDDITAELLGNASFKASPITHINGQDAKSFLENDSKWNYDSDPHTTYNGAFTSLSSRLSDVNYIGTFKRCGDMGAIYPGPTTTFRFANGTRKSFDNYAVVLVPFDGISDGESLYQTYYTTPKIFVDNNQSASQTPSNSTSTTSPQQAPGYPQPIFLDSTNNLGGFYLENHYSDVAVLSIPSFEPTSDPTLITQDYIAKFVVGAKAAGKKKLIIDLQSNPGGLIELAYNLFKILFPRGRDHSAAMRFRATDATRLISKVFSKVAEKYPPKLPDTLYENTSTYTDYWTTMEYDSKYVVNTQSQSFKRWTDFFGPYFHNGDWFSSLFRYNLTSELFSVGMYGYGKYASYTQQPFKAQDIIILTDGKCSSACSVFVDLMRVIQKVKTVAIGGRPRYGPMQPLGSNRGPRLVRWTEINVMMQLAIQDFNTPEESARLMKTKLATLMEPLAYERSAPGTISNINFLDAVRDGDWSNTALQFKYEPAECRMLLTKKMVVDITAIWKAVADSAWGWHSHCIDGNLHASGTYWRQ</sequence>
<dbReference type="InterPro" id="IPR052766">
    <property type="entry name" value="S41A_metabolite_peptidase"/>
</dbReference>
<organism evidence="5 6">
    <name type="scientific">Exserohilum turcicum (strain 28A)</name>
    <name type="common">Northern leaf blight fungus</name>
    <name type="synonym">Setosphaeria turcica</name>
    <dbReference type="NCBI Taxonomy" id="671987"/>
    <lineage>
        <taxon>Eukaryota</taxon>
        <taxon>Fungi</taxon>
        <taxon>Dikarya</taxon>
        <taxon>Ascomycota</taxon>
        <taxon>Pezizomycotina</taxon>
        <taxon>Dothideomycetes</taxon>
        <taxon>Pleosporomycetidae</taxon>
        <taxon>Pleosporales</taxon>
        <taxon>Pleosporineae</taxon>
        <taxon>Pleosporaceae</taxon>
        <taxon>Exserohilum</taxon>
    </lineage>
</organism>
<reference evidence="5 6" key="1">
    <citation type="journal article" date="2012" name="PLoS Pathog.">
        <title>Diverse lifestyles and strategies of plant pathogenesis encoded in the genomes of eighteen Dothideomycetes fungi.</title>
        <authorList>
            <person name="Ohm R.A."/>
            <person name="Feau N."/>
            <person name="Henrissat B."/>
            <person name="Schoch C.L."/>
            <person name="Horwitz B.A."/>
            <person name="Barry K.W."/>
            <person name="Condon B.J."/>
            <person name="Copeland A.C."/>
            <person name="Dhillon B."/>
            <person name="Glaser F."/>
            <person name="Hesse C.N."/>
            <person name="Kosti I."/>
            <person name="LaButti K."/>
            <person name="Lindquist E.A."/>
            <person name="Lucas S."/>
            <person name="Salamov A.A."/>
            <person name="Bradshaw R.E."/>
            <person name="Ciuffetti L."/>
            <person name="Hamelin R.C."/>
            <person name="Kema G.H.J."/>
            <person name="Lawrence C."/>
            <person name="Scott J.A."/>
            <person name="Spatafora J.W."/>
            <person name="Turgeon B.G."/>
            <person name="de Wit P.J.G.M."/>
            <person name="Zhong S."/>
            <person name="Goodwin S.B."/>
            <person name="Grigoriev I.V."/>
        </authorList>
    </citation>
    <scope>NUCLEOTIDE SEQUENCE [LARGE SCALE GENOMIC DNA]</scope>
    <source>
        <strain evidence="6">28A</strain>
    </source>
</reference>
<dbReference type="STRING" id="671987.R0KCS7"/>
<dbReference type="AlphaFoldDB" id="R0KCS7"/>
<evidence type="ECO:0000313" key="6">
    <source>
        <dbReference type="Proteomes" id="UP000016935"/>
    </source>
</evidence>
<gene>
    <name evidence="5" type="ORF">SETTUDRAFT_31448</name>
</gene>
<dbReference type="Pfam" id="PF23658">
    <property type="entry name" value="PDZ_CPAF_rel"/>
    <property type="match status" value="1"/>
</dbReference>
<reference evidence="5 6" key="2">
    <citation type="journal article" date="2013" name="PLoS Genet.">
        <title>Comparative genome structure, secondary metabolite, and effector coding capacity across Cochliobolus pathogens.</title>
        <authorList>
            <person name="Condon B.J."/>
            <person name="Leng Y."/>
            <person name="Wu D."/>
            <person name="Bushley K.E."/>
            <person name="Ohm R.A."/>
            <person name="Otillar R."/>
            <person name="Martin J."/>
            <person name="Schackwitz W."/>
            <person name="Grimwood J."/>
            <person name="MohdZainudin N."/>
            <person name="Xue C."/>
            <person name="Wang R."/>
            <person name="Manning V.A."/>
            <person name="Dhillon B."/>
            <person name="Tu Z.J."/>
            <person name="Steffenson B.J."/>
            <person name="Salamov A."/>
            <person name="Sun H."/>
            <person name="Lowry S."/>
            <person name="LaButti K."/>
            <person name="Han J."/>
            <person name="Copeland A."/>
            <person name="Lindquist E."/>
            <person name="Barry K."/>
            <person name="Schmutz J."/>
            <person name="Baker S.E."/>
            <person name="Ciuffetti L.M."/>
            <person name="Grigoriev I.V."/>
            <person name="Zhong S."/>
            <person name="Turgeon B.G."/>
        </authorList>
    </citation>
    <scope>NUCLEOTIDE SEQUENCE [LARGE SCALE GENOMIC DNA]</scope>
    <source>
        <strain evidence="6">28A</strain>
    </source>
</reference>
<keyword evidence="2" id="KW-0732">Signal</keyword>
<proteinExistence type="predicted"/>